<dbReference type="Pfam" id="PF21307">
    <property type="entry name" value="Glyco_hydro_95_C"/>
    <property type="match status" value="1"/>
</dbReference>
<dbReference type="InterPro" id="IPR054363">
    <property type="entry name" value="GH95_cat"/>
</dbReference>
<keyword evidence="7" id="KW-1185">Reference proteome</keyword>
<evidence type="ECO:0000259" key="2">
    <source>
        <dbReference type="Pfam" id="PF21307"/>
    </source>
</evidence>
<dbReference type="InterPro" id="IPR016518">
    <property type="entry name" value="Alpha-L-fucosidase"/>
</dbReference>
<dbReference type="Gene3D" id="2.70.98.50">
    <property type="entry name" value="putative glycoside hydrolase family protein from bacillus halodurans"/>
    <property type="match status" value="1"/>
</dbReference>
<organism evidence="4 6">
    <name type="scientific">Formosa algae</name>
    <dbReference type="NCBI Taxonomy" id="225843"/>
    <lineage>
        <taxon>Bacteria</taxon>
        <taxon>Pseudomonadati</taxon>
        <taxon>Bacteroidota</taxon>
        <taxon>Flavobacteriia</taxon>
        <taxon>Flavobacteriales</taxon>
        <taxon>Flavobacteriaceae</taxon>
        <taxon>Formosa</taxon>
    </lineage>
</organism>
<dbReference type="InterPro" id="IPR012341">
    <property type="entry name" value="6hp_glycosidase-like_sf"/>
</dbReference>
<feature type="domain" description="Alpha fucosidase A-like C-terminal" evidence="2">
    <location>
        <begin position="674"/>
        <end position="770"/>
    </location>
</feature>
<dbReference type="AlphaFoldDB" id="A0A9X0YQB1"/>
<dbReference type="RefSeq" id="WP_198151465.1">
    <property type="nucleotide sequence ID" value="NZ_JAGGJQ010000010.1"/>
</dbReference>
<evidence type="ECO:0000259" key="3">
    <source>
        <dbReference type="Pfam" id="PF22124"/>
    </source>
</evidence>
<evidence type="ECO:0000313" key="5">
    <source>
        <dbReference type="EMBL" id="MDQ0336811.1"/>
    </source>
</evidence>
<dbReference type="EMBL" id="JAGGJQ010000010">
    <property type="protein sequence ID" value="MBP1841266.1"/>
    <property type="molecule type" value="Genomic_DNA"/>
</dbReference>
<evidence type="ECO:0000313" key="4">
    <source>
        <dbReference type="EMBL" id="MBP1841266.1"/>
    </source>
</evidence>
<comment type="caution">
    <text evidence="4">The sequence shown here is derived from an EMBL/GenBank/DDBJ whole genome shotgun (WGS) entry which is preliminary data.</text>
</comment>
<dbReference type="EMBL" id="JAUSUU010000011">
    <property type="protein sequence ID" value="MDQ0336811.1"/>
    <property type="molecule type" value="Genomic_DNA"/>
</dbReference>
<dbReference type="Gene3D" id="1.50.10.10">
    <property type="match status" value="1"/>
</dbReference>
<dbReference type="EC" id="3.2.1.51" evidence="4"/>
<dbReference type="InterPro" id="IPR027414">
    <property type="entry name" value="GH95_N_dom"/>
</dbReference>
<dbReference type="Proteomes" id="UP001231587">
    <property type="component" value="Unassembled WGS sequence"/>
</dbReference>
<evidence type="ECO:0000313" key="7">
    <source>
        <dbReference type="Proteomes" id="UP001231587"/>
    </source>
</evidence>
<dbReference type="PIRSF" id="PIRSF007663">
    <property type="entry name" value="UCP007663"/>
    <property type="match status" value="1"/>
</dbReference>
<dbReference type="GO" id="GO:0004560">
    <property type="term" value="F:alpha-L-fucosidase activity"/>
    <property type="evidence" value="ECO:0007669"/>
    <property type="project" value="UniProtKB-EC"/>
</dbReference>
<dbReference type="GO" id="GO:0005975">
    <property type="term" value="P:carbohydrate metabolic process"/>
    <property type="evidence" value="ECO:0007669"/>
    <property type="project" value="InterPro"/>
</dbReference>
<feature type="domain" description="Glycosyl hydrolase family 95 N-terminal" evidence="1">
    <location>
        <begin position="81"/>
        <end position="231"/>
    </location>
</feature>
<dbReference type="InterPro" id="IPR008928">
    <property type="entry name" value="6-hairpin_glycosidase_sf"/>
</dbReference>
<accession>A0A9X0YQB1</accession>
<dbReference type="Pfam" id="PF22124">
    <property type="entry name" value="Glyco_hydro_95_cat"/>
    <property type="match status" value="1"/>
</dbReference>
<keyword evidence="4" id="KW-0378">Hydrolase</keyword>
<dbReference type="PANTHER" id="PTHR31084:SF19">
    <property type="entry name" value="GLYCOSYL HYDROLASE FAMILY 95 N-TERMINAL DOMAIN-CONTAINING PROTEIN"/>
    <property type="match status" value="1"/>
</dbReference>
<feature type="domain" description="Glycosyl hydrolase family 95 N-terminal" evidence="1">
    <location>
        <begin position="35"/>
        <end position="68"/>
    </location>
</feature>
<reference evidence="4" key="1">
    <citation type="submission" date="2021-03" db="EMBL/GenBank/DDBJ databases">
        <title>Genomic Encyclopedia of Type Strains, Phase IV (KMG-IV): sequencing the most valuable type-strain genomes for metagenomic binning, comparative biology and taxonomic classification.</title>
        <authorList>
            <person name="Goeker M."/>
        </authorList>
    </citation>
    <scope>NUCLEOTIDE SEQUENCE</scope>
    <source>
        <strain evidence="4">DSM 15523</strain>
        <strain evidence="5 7">DSM 16476</strain>
    </source>
</reference>
<dbReference type="Proteomes" id="UP001138672">
    <property type="component" value="Unassembled WGS sequence"/>
</dbReference>
<feature type="domain" description="Glycosyl hydrolase family 95 catalytic" evidence="3">
    <location>
        <begin position="267"/>
        <end position="672"/>
    </location>
</feature>
<evidence type="ECO:0000259" key="1">
    <source>
        <dbReference type="Pfam" id="PF14498"/>
    </source>
</evidence>
<evidence type="ECO:0000313" key="6">
    <source>
        <dbReference type="Proteomes" id="UP001138672"/>
    </source>
</evidence>
<dbReference type="Pfam" id="PF14498">
    <property type="entry name" value="Glyco_hyd_65N_2"/>
    <property type="match status" value="2"/>
</dbReference>
<proteinExistence type="predicted"/>
<sequence length="772" mass="87326">MISERVYTVWDDAPAPNRGGDVNISKARGYPYDEDWELHSYPIGNGYMGANIFGRTDVERIQLTEKTLANEGLYGIGGLTSFAELNLEFNHEDPIQYKRSININDAMAYVTYNYKNVAYTRTHFMSYPDNVMVIKLSANAKGKISFVLKPEISYLRKAYEKNARTGKMTVDNNTITISGFIDHFSVNYEGQIKVINTGGTLKAIQNGEQSEITVSNADSVVLLVAAGTNYELSEALFLEDEHNKKLDPNSFPHEKLSRLIQAAEHKGYENLKQSHLEDYQLLFSRVKLQFNADIPLKPTKQVLKAYQADASHHYLEELMYHYGRYLLISTSRVGTLPCGLQGVWSQYEVTPFTGGFWHNINVQMNYWGAFNSNLAETFTPYVEFFDAYHPKANRLATKYLKEHHPNAIAKDSLENGWTIGTGTTPYKIVGPGGHSGPGTGALTTKMFWDYYEFTMDTTFLKEKAFPAILGMSQFLSKTLVPVNDSLLLVDPSASPEQKHNGDNYITAGTTFDQELVWENHHDLLKAYKILDIQDDFKKTVEEELTKLDPIIIGKSGQIKEFREEEYYGEIGQKNHRHISHLCALYPGTLINSSTPKWMEASKLTLDLRGNNTTGWAMAHRMNARARTQEGDKAHEVYTKFIKERTLPNLWTTHPPFQIDGNFGTMAGVAEMLIQSHQGYIHLLPALPKAWRDGAYSGLIARGNFELSVVWEDGKATAIEILSRSGGLCKLRYLNISDAKLTTKTGELLDFEEENSDTISFQTIKGERYYINM</sequence>
<dbReference type="PANTHER" id="PTHR31084">
    <property type="entry name" value="ALPHA-L-FUCOSIDASE 2"/>
    <property type="match status" value="1"/>
</dbReference>
<dbReference type="InterPro" id="IPR049053">
    <property type="entry name" value="AFCA-like_C"/>
</dbReference>
<keyword evidence="4" id="KW-0326">Glycosidase</keyword>
<dbReference type="SUPFAM" id="SSF48208">
    <property type="entry name" value="Six-hairpin glycosidases"/>
    <property type="match status" value="1"/>
</dbReference>
<name>A0A9X0YQB1_9FLAO</name>
<protein>
    <submittedName>
        <fullName evidence="4">Alpha-L-fucosidase 2</fullName>
        <ecNumber evidence="4">3.2.1.51</ecNumber>
    </submittedName>
</protein>
<gene>
    <name evidence="4" type="ORF">J2Z56_003198</name>
    <name evidence="5" type="ORF">J2Z57_003268</name>
</gene>